<dbReference type="Proteomes" id="UP000216188">
    <property type="component" value="Unassembled WGS sequence"/>
</dbReference>
<protein>
    <submittedName>
        <fullName evidence="2">Uncharacterized protein</fullName>
    </submittedName>
</protein>
<feature type="compositionally biased region" description="Polar residues" evidence="1">
    <location>
        <begin position="25"/>
        <end position="35"/>
    </location>
</feature>
<reference evidence="2 3" key="1">
    <citation type="submission" date="2017-07" db="EMBL/GenBank/DDBJ databases">
        <title>Phylogenetic study on the rhizospheric bacterium Ochrobactrum sp. A44.</title>
        <authorList>
            <person name="Krzyzanowska D.M."/>
            <person name="Ossowicki A."/>
            <person name="Rajewska M."/>
            <person name="Maciag T."/>
            <person name="Kaczynski Z."/>
            <person name="Czerwicka M."/>
            <person name="Jafra S."/>
        </authorList>
    </citation>
    <scope>NUCLEOTIDE SEQUENCE [LARGE SCALE GENOMIC DNA]</scope>
    <source>
        <strain evidence="2 3">CCUG 30717</strain>
    </source>
</reference>
<keyword evidence="3" id="KW-1185">Reference proteome</keyword>
<accession>A0A256G943</accession>
<evidence type="ECO:0000256" key="1">
    <source>
        <dbReference type="SAM" id="MobiDB-lite"/>
    </source>
</evidence>
<feature type="region of interest" description="Disordered" evidence="1">
    <location>
        <begin position="1"/>
        <end position="41"/>
    </location>
</feature>
<gene>
    <name evidence="2" type="ORF">CEV34_3649</name>
</gene>
<comment type="caution">
    <text evidence="2">The sequence shown here is derived from an EMBL/GenBank/DDBJ whole genome shotgun (WGS) entry which is preliminary data.</text>
</comment>
<evidence type="ECO:0000313" key="2">
    <source>
        <dbReference type="EMBL" id="OYR23645.1"/>
    </source>
</evidence>
<sequence>MQLDIRTATITTNLEHEQFHRGTSHQEMSSAQSNADGDRGK</sequence>
<name>A0A256G943_9HYPH</name>
<organism evidence="2 3">
    <name type="scientific">Brucella pseudogrignonensis</name>
    <dbReference type="NCBI Taxonomy" id="419475"/>
    <lineage>
        <taxon>Bacteria</taxon>
        <taxon>Pseudomonadati</taxon>
        <taxon>Pseudomonadota</taxon>
        <taxon>Alphaproteobacteria</taxon>
        <taxon>Hyphomicrobiales</taxon>
        <taxon>Brucellaceae</taxon>
        <taxon>Brucella/Ochrobactrum group</taxon>
        <taxon>Brucella</taxon>
    </lineage>
</organism>
<evidence type="ECO:0000313" key="3">
    <source>
        <dbReference type="Proteomes" id="UP000216188"/>
    </source>
</evidence>
<dbReference type="EMBL" id="NNRM01000039">
    <property type="protein sequence ID" value="OYR23645.1"/>
    <property type="molecule type" value="Genomic_DNA"/>
</dbReference>
<dbReference type="AlphaFoldDB" id="A0A256G943"/>
<proteinExistence type="predicted"/>